<accession>T1EQY5</accession>
<evidence type="ECO:0000256" key="1">
    <source>
        <dbReference type="SAM" id="MobiDB-lite"/>
    </source>
</evidence>
<reference evidence="3 5" key="2">
    <citation type="journal article" date="2013" name="Nature">
        <title>Insights into bilaterian evolution from three spiralian genomes.</title>
        <authorList>
            <person name="Simakov O."/>
            <person name="Marletaz F."/>
            <person name="Cho S.J."/>
            <person name="Edsinger-Gonzales E."/>
            <person name="Havlak P."/>
            <person name="Hellsten U."/>
            <person name="Kuo D.H."/>
            <person name="Larsson T."/>
            <person name="Lv J."/>
            <person name="Arendt D."/>
            <person name="Savage R."/>
            <person name="Osoegawa K."/>
            <person name="de Jong P."/>
            <person name="Grimwood J."/>
            <person name="Chapman J.A."/>
            <person name="Shapiro H."/>
            <person name="Aerts A."/>
            <person name="Otillar R.P."/>
            <person name="Terry A.Y."/>
            <person name="Boore J.L."/>
            <person name="Grigoriev I.V."/>
            <person name="Lindberg D.R."/>
            <person name="Seaver E.C."/>
            <person name="Weisblat D.A."/>
            <person name="Putnam N.H."/>
            <person name="Rokhsar D.S."/>
        </authorList>
    </citation>
    <scope>NUCLEOTIDE SEQUENCE</scope>
</reference>
<protein>
    <submittedName>
        <fullName evidence="3 4">Uncharacterized protein</fullName>
    </submittedName>
</protein>
<dbReference type="AlphaFoldDB" id="T1EQY5"/>
<dbReference type="EMBL" id="KB096742">
    <property type="protein sequence ID" value="ESO01812.1"/>
    <property type="molecule type" value="Genomic_DNA"/>
</dbReference>
<organism evidence="4 5">
    <name type="scientific">Helobdella robusta</name>
    <name type="common">Californian leech</name>
    <dbReference type="NCBI Taxonomy" id="6412"/>
    <lineage>
        <taxon>Eukaryota</taxon>
        <taxon>Metazoa</taxon>
        <taxon>Spiralia</taxon>
        <taxon>Lophotrochozoa</taxon>
        <taxon>Annelida</taxon>
        <taxon>Clitellata</taxon>
        <taxon>Hirudinea</taxon>
        <taxon>Rhynchobdellida</taxon>
        <taxon>Glossiphoniidae</taxon>
        <taxon>Helobdella</taxon>
    </lineage>
</organism>
<dbReference type="GeneID" id="20198985"/>
<dbReference type="EnsemblMetazoa" id="HelroT160981">
    <property type="protein sequence ID" value="HelroP160981"/>
    <property type="gene ID" value="HelroG160981"/>
</dbReference>
<keyword evidence="2" id="KW-0472">Membrane</keyword>
<evidence type="ECO:0000313" key="3">
    <source>
        <dbReference type="EMBL" id="ESO01812.1"/>
    </source>
</evidence>
<feature type="transmembrane region" description="Helical" evidence="2">
    <location>
        <begin position="98"/>
        <end position="123"/>
    </location>
</feature>
<evidence type="ECO:0000256" key="2">
    <source>
        <dbReference type="SAM" id="Phobius"/>
    </source>
</evidence>
<dbReference type="Proteomes" id="UP000015101">
    <property type="component" value="Unassembled WGS sequence"/>
</dbReference>
<dbReference type="InParanoid" id="T1EQY5"/>
<reference evidence="5" key="1">
    <citation type="submission" date="2012-12" db="EMBL/GenBank/DDBJ databases">
        <authorList>
            <person name="Hellsten U."/>
            <person name="Grimwood J."/>
            <person name="Chapman J.A."/>
            <person name="Shapiro H."/>
            <person name="Aerts A."/>
            <person name="Otillar R.P."/>
            <person name="Terry A.Y."/>
            <person name="Boore J.L."/>
            <person name="Simakov O."/>
            <person name="Marletaz F."/>
            <person name="Cho S.-J."/>
            <person name="Edsinger-Gonzales E."/>
            <person name="Havlak P."/>
            <person name="Kuo D.-H."/>
            <person name="Larsson T."/>
            <person name="Lv J."/>
            <person name="Arendt D."/>
            <person name="Savage R."/>
            <person name="Osoegawa K."/>
            <person name="de Jong P."/>
            <person name="Lindberg D.R."/>
            <person name="Seaver E.C."/>
            <person name="Weisblat D.A."/>
            <person name="Putnam N.H."/>
            <person name="Grigoriev I.V."/>
            <person name="Rokhsar D.S."/>
        </authorList>
    </citation>
    <scope>NUCLEOTIDE SEQUENCE</scope>
</reference>
<evidence type="ECO:0000313" key="5">
    <source>
        <dbReference type="Proteomes" id="UP000015101"/>
    </source>
</evidence>
<dbReference type="HOGENOM" id="CLU_903925_0_0_1"/>
<reference evidence="4" key="3">
    <citation type="submission" date="2015-06" db="UniProtKB">
        <authorList>
            <consortium name="EnsemblMetazoa"/>
        </authorList>
    </citation>
    <scope>IDENTIFICATION</scope>
</reference>
<feature type="transmembrane region" description="Helical" evidence="2">
    <location>
        <begin position="274"/>
        <end position="294"/>
    </location>
</feature>
<dbReference type="EMBL" id="AMQM01000727">
    <property type="status" value="NOT_ANNOTATED_CDS"/>
    <property type="molecule type" value="Genomic_DNA"/>
</dbReference>
<keyword evidence="2" id="KW-0812">Transmembrane</keyword>
<dbReference type="KEGG" id="hro:HELRODRAFT_160981"/>
<gene>
    <name evidence="4" type="primary">20198985</name>
    <name evidence="3" type="ORF">HELRODRAFT_160981</name>
</gene>
<name>T1EQY5_HELRO</name>
<feature type="compositionally biased region" description="Basic and acidic residues" evidence="1">
    <location>
        <begin position="210"/>
        <end position="219"/>
    </location>
</feature>
<proteinExistence type="predicted"/>
<feature type="region of interest" description="Disordered" evidence="1">
    <location>
        <begin position="192"/>
        <end position="219"/>
    </location>
</feature>
<dbReference type="CTD" id="20198985"/>
<dbReference type="RefSeq" id="XP_009019220.1">
    <property type="nucleotide sequence ID" value="XM_009020972.1"/>
</dbReference>
<keyword evidence="5" id="KW-1185">Reference proteome</keyword>
<keyword evidence="2" id="KW-1133">Transmembrane helix</keyword>
<evidence type="ECO:0000313" key="4">
    <source>
        <dbReference type="EnsemblMetazoa" id="HelroP160981"/>
    </source>
</evidence>
<sequence length="308" mass="35193">MAYSPLTEMRDRPTDTCTNSCAENVNECLAWTLKLYNFFVGTLLVVKNNGTFIKLDLENLCRRVNVGNMKLITSPRQEFAIVTELKLLFETQVSQHRFYYVIMTSLITCICIEILIGLVTVYVTHRRIESWAKLPMTKESLESLTISCNTEEKPVPVNAVRKYEVYKPLQQTTTVLSQIRPHLPFADSPIASTSTSYQKLPTIREGPTQEESKHQSKKTEVFSIKIDDLKEDEPDDRVSTNAANKKSTWNKTCCCGNESKMLCDMDILKSWHNFHFYLLYVVMVLNVFITAFGLSGESIRISSSKPNE</sequence>